<evidence type="ECO:0000313" key="1">
    <source>
        <dbReference type="EMBL" id="AGB01900.1"/>
    </source>
</evidence>
<evidence type="ECO:0000313" key="2">
    <source>
        <dbReference type="Proteomes" id="UP000010824"/>
    </source>
</evidence>
<protein>
    <submittedName>
        <fullName evidence="1">Uncharacterized protein</fullName>
    </submittedName>
</protein>
<accession>L0HCZ5</accession>
<reference evidence="2" key="1">
    <citation type="submission" date="2011-12" db="EMBL/GenBank/DDBJ databases">
        <title>Complete sequence of Methanoregula formicicum SMSP.</title>
        <authorList>
            <person name="Lucas S."/>
            <person name="Han J."/>
            <person name="Lapidus A."/>
            <person name="Cheng J.-F."/>
            <person name="Goodwin L."/>
            <person name="Pitluck S."/>
            <person name="Peters L."/>
            <person name="Ovchinnikova G."/>
            <person name="Teshima H."/>
            <person name="Detter J.C."/>
            <person name="Han C."/>
            <person name="Tapia R."/>
            <person name="Land M."/>
            <person name="Hauser L."/>
            <person name="Kyrpides N."/>
            <person name="Ivanova N."/>
            <person name="Pagani I."/>
            <person name="Imachi H."/>
            <person name="Tamaki H."/>
            <person name="Sekiguchi Y."/>
            <person name="Kamagata Y."/>
            <person name="Cadillo-Quiroz H."/>
            <person name="Zinder S."/>
            <person name="Liu W.-T."/>
            <person name="Woyke T."/>
        </authorList>
    </citation>
    <scope>NUCLEOTIDE SEQUENCE [LARGE SCALE GENOMIC DNA]</scope>
    <source>
        <strain evidence="2">DSM 22288 / NBRC 105244 / SMSP</strain>
    </source>
</reference>
<dbReference type="Proteomes" id="UP000010824">
    <property type="component" value="Chromosome"/>
</dbReference>
<dbReference type="InParanoid" id="L0HCZ5"/>
<dbReference type="AlphaFoldDB" id="L0HCZ5"/>
<reference evidence="1 2" key="2">
    <citation type="journal article" date="2014" name="Genome Announc.">
        <title>Complete Genome Sequence of Methanoregula formicica SMSPT, a Mesophilic Hydrogenotrophic Methanogen Isolated from a Methanogenic Upflow Anaerobic Sludge Blanket Reactor.</title>
        <authorList>
            <person name="Yamamoto K."/>
            <person name="Tamaki H."/>
            <person name="Cadillo-Quiroz H."/>
            <person name="Imachi H."/>
            <person name="Kyrpides N."/>
            <person name="Woyke T."/>
            <person name="Goodwin L."/>
            <person name="Zinder S.H."/>
            <person name="Kamagata Y."/>
            <person name="Liu W.T."/>
        </authorList>
    </citation>
    <scope>NUCLEOTIDE SEQUENCE [LARGE SCALE GENOMIC DNA]</scope>
    <source>
        <strain evidence="2">DSM 22288 / NBRC 105244 / SMSP</strain>
    </source>
</reference>
<dbReference type="KEGG" id="mfo:Metfor_0843"/>
<dbReference type="HOGENOM" id="CLU_3210734_0_0_2"/>
<name>L0HCZ5_METFS</name>
<organism evidence="1 2">
    <name type="scientific">Methanoregula formicica (strain DSM 22288 / NBRC 105244 / SMSP)</name>
    <dbReference type="NCBI Taxonomy" id="593750"/>
    <lineage>
        <taxon>Archaea</taxon>
        <taxon>Methanobacteriati</taxon>
        <taxon>Methanobacteriota</taxon>
        <taxon>Stenosarchaea group</taxon>
        <taxon>Methanomicrobia</taxon>
        <taxon>Methanomicrobiales</taxon>
        <taxon>Methanoregulaceae</taxon>
        <taxon>Methanoregula</taxon>
    </lineage>
</organism>
<dbReference type="EMBL" id="CP003167">
    <property type="protein sequence ID" value="AGB01900.1"/>
    <property type="molecule type" value="Genomic_DNA"/>
</dbReference>
<sequence length="44" mass="4560">MPVLSGHPGIWETLLGDCNRGPEAVSDTVIIAAISGPFMALILP</sequence>
<keyword evidence="2" id="KW-1185">Reference proteome</keyword>
<proteinExistence type="predicted"/>
<gene>
    <name evidence="1" type="ordered locus">Metfor_0843</name>
</gene>